<name>A0A0U1P455_9BACI</name>
<evidence type="ECO:0000313" key="1">
    <source>
        <dbReference type="EMBL" id="CRK84948.1"/>
    </source>
</evidence>
<dbReference type="OrthoDB" id="2874037at2"/>
<sequence>MEKRLKEIQQRLSHEHKDIAKYVKHVFDALDQKAKEHRKLAASNALAGIKLKGDVEKAYYDSIYEMKKLLLDVLEKTVNDMEHKGDKWWEKNFKDGVNE</sequence>
<organism evidence="1 2">
    <name type="scientific">Neobacillus massiliamazoniensis</name>
    <dbReference type="NCBI Taxonomy" id="1499688"/>
    <lineage>
        <taxon>Bacteria</taxon>
        <taxon>Bacillati</taxon>
        <taxon>Bacillota</taxon>
        <taxon>Bacilli</taxon>
        <taxon>Bacillales</taxon>
        <taxon>Bacillaceae</taxon>
        <taxon>Neobacillus</taxon>
    </lineage>
</organism>
<reference evidence="2" key="1">
    <citation type="submission" date="2015-05" db="EMBL/GenBank/DDBJ databases">
        <authorList>
            <person name="Urmite Genomes"/>
        </authorList>
    </citation>
    <scope>NUCLEOTIDE SEQUENCE [LARGE SCALE GENOMIC DNA]</scope>
    <source>
        <strain evidence="2">LF1</strain>
    </source>
</reference>
<keyword evidence="2" id="KW-1185">Reference proteome</keyword>
<gene>
    <name evidence="1" type="ORF">BN000_05007</name>
</gene>
<evidence type="ECO:0000313" key="2">
    <source>
        <dbReference type="Proteomes" id="UP000199087"/>
    </source>
</evidence>
<dbReference type="AlphaFoldDB" id="A0A0U1P455"/>
<accession>A0A0U1P455</accession>
<dbReference type="RefSeq" id="WP_090639434.1">
    <property type="nucleotide sequence ID" value="NZ_CVRB01000006.1"/>
</dbReference>
<proteinExistence type="predicted"/>
<dbReference type="STRING" id="1499688.BN000_05007"/>
<dbReference type="Proteomes" id="UP000199087">
    <property type="component" value="Unassembled WGS sequence"/>
</dbReference>
<dbReference type="EMBL" id="CVRB01000006">
    <property type="protein sequence ID" value="CRK84948.1"/>
    <property type="molecule type" value="Genomic_DNA"/>
</dbReference>
<protein>
    <submittedName>
        <fullName evidence="1">Uncharacterized protein</fullName>
    </submittedName>
</protein>